<dbReference type="InterPro" id="IPR051751">
    <property type="entry name" value="Immunoreceptor_sig_adapters"/>
</dbReference>
<dbReference type="PANTHER" id="PTHR14098">
    <property type="entry name" value="SH2 DOMAIN CONTAINING PROTEIN"/>
    <property type="match status" value="1"/>
</dbReference>
<dbReference type="Proteomes" id="UP000678499">
    <property type="component" value="Unassembled WGS sequence"/>
</dbReference>
<evidence type="ECO:0000256" key="1">
    <source>
        <dbReference type="ARBA" id="ARBA00022999"/>
    </source>
</evidence>
<dbReference type="OrthoDB" id="10044490at2759"/>
<evidence type="ECO:0000313" key="5">
    <source>
        <dbReference type="EMBL" id="CAD7279055.1"/>
    </source>
</evidence>
<evidence type="ECO:0000313" key="6">
    <source>
        <dbReference type="Proteomes" id="UP000678499"/>
    </source>
</evidence>
<proteinExistence type="predicted"/>
<keyword evidence="1 2" id="KW-0727">SH2 domain</keyword>
<keyword evidence="6" id="KW-1185">Reference proteome</keyword>
<dbReference type="GO" id="GO:0005737">
    <property type="term" value="C:cytoplasm"/>
    <property type="evidence" value="ECO:0007669"/>
    <property type="project" value="UniProtKB-ARBA"/>
</dbReference>
<dbReference type="PROSITE" id="PS50001">
    <property type="entry name" value="SH2"/>
    <property type="match status" value="1"/>
</dbReference>
<dbReference type="GO" id="GO:0007169">
    <property type="term" value="P:cell surface receptor protein tyrosine kinase signaling pathway"/>
    <property type="evidence" value="ECO:0007669"/>
    <property type="project" value="TreeGrafter"/>
</dbReference>
<organism evidence="5">
    <name type="scientific">Notodromas monacha</name>
    <dbReference type="NCBI Taxonomy" id="399045"/>
    <lineage>
        <taxon>Eukaryota</taxon>
        <taxon>Metazoa</taxon>
        <taxon>Ecdysozoa</taxon>
        <taxon>Arthropoda</taxon>
        <taxon>Crustacea</taxon>
        <taxon>Oligostraca</taxon>
        <taxon>Ostracoda</taxon>
        <taxon>Podocopa</taxon>
        <taxon>Podocopida</taxon>
        <taxon>Cypridocopina</taxon>
        <taxon>Cypridoidea</taxon>
        <taxon>Cyprididae</taxon>
        <taxon>Notodromas</taxon>
    </lineage>
</organism>
<dbReference type="SMART" id="SM00252">
    <property type="entry name" value="SH2"/>
    <property type="match status" value="1"/>
</dbReference>
<evidence type="ECO:0000259" key="4">
    <source>
        <dbReference type="PROSITE" id="PS50001"/>
    </source>
</evidence>
<feature type="domain" description="SH2" evidence="4">
    <location>
        <begin position="141"/>
        <end position="246"/>
    </location>
</feature>
<feature type="compositionally biased region" description="Polar residues" evidence="3">
    <location>
        <begin position="115"/>
        <end position="139"/>
    </location>
</feature>
<sequence>MCLCPCNMWGHLVASCARRMGKGARDEVIIAKEKWIQRLHRKICNAWDEFGPDHGPVIRVPDTLEDQPKQGHNDASSNGNPGLPPHVPYHSASNSSRNSAEFLWSAATLDHRSISVDSSRTSGDPSEASDPSKNASSKYSWPKNRIVRQPKWLQDVPDRNIVEALKSRGVDGGFSIRRSQRGGDIQPYTLCVYHFKRVFKLEIRDENGCYSISQNPDMPSFEYLEDLVEHYRHNDLRLMRRTKEKFAGDANENTILIKLVD</sequence>
<dbReference type="GO" id="GO:0035556">
    <property type="term" value="P:intracellular signal transduction"/>
    <property type="evidence" value="ECO:0007669"/>
    <property type="project" value="TreeGrafter"/>
</dbReference>
<evidence type="ECO:0000256" key="3">
    <source>
        <dbReference type="SAM" id="MobiDB-lite"/>
    </source>
</evidence>
<dbReference type="EMBL" id="CAJPEX010001458">
    <property type="protein sequence ID" value="CAG0919207.1"/>
    <property type="molecule type" value="Genomic_DNA"/>
</dbReference>
<protein>
    <recommendedName>
        <fullName evidence="4">SH2 domain-containing protein</fullName>
    </recommendedName>
</protein>
<feature type="region of interest" description="Disordered" evidence="3">
    <location>
        <begin position="115"/>
        <end position="141"/>
    </location>
</feature>
<dbReference type="EMBL" id="OA883495">
    <property type="protein sequence ID" value="CAD7279055.1"/>
    <property type="molecule type" value="Genomic_DNA"/>
</dbReference>
<dbReference type="AlphaFoldDB" id="A0A7R9GFC5"/>
<name>A0A7R9GFC5_9CRUS</name>
<dbReference type="InterPro" id="IPR000980">
    <property type="entry name" value="SH2"/>
</dbReference>
<dbReference type="SUPFAM" id="SSF55550">
    <property type="entry name" value="SH2 domain"/>
    <property type="match status" value="1"/>
</dbReference>
<gene>
    <name evidence="5" type="ORF">NMOB1V02_LOCUS6739</name>
</gene>
<dbReference type="InterPro" id="IPR036860">
    <property type="entry name" value="SH2_dom_sf"/>
</dbReference>
<feature type="region of interest" description="Disordered" evidence="3">
    <location>
        <begin position="56"/>
        <end position="94"/>
    </location>
</feature>
<reference evidence="5" key="1">
    <citation type="submission" date="2020-11" db="EMBL/GenBank/DDBJ databases">
        <authorList>
            <person name="Tran Van P."/>
        </authorList>
    </citation>
    <scope>NUCLEOTIDE SEQUENCE</scope>
</reference>
<dbReference type="Pfam" id="PF00017">
    <property type="entry name" value="SH2"/>
    <property type="match status" value="1"/>
</dbReference>
<accession>A0A7R9GFC5</accession>
<dbReference type="PANTHER" id="PTHR14098:SF14">
    <property type="entry name" value="SH2 DOMAIN-CONTAINING PROTEIN"/>
    <property type="match status" value="1"/>
</dbReference>
<dbReference type="Gene3D" id="3.30.505.10">
    <property type="entry name" value="SH2 domain"/>
    <property type="match status" value="1"/>
</dbReference>
<evidence type="ECO:0000256" key="2">
    <source>
        <dbReference type="PROSITE-ProRule" id="PRU00191"/>
    </source>
</evidence>